<organism evidence="5 6">
    <name type="scientific">Alkalilimnicola ehrlichii</name>
    <dbReference type="NCBI Taxonomy" id="351052"/>
    <lineage>
        <taxon>Bacteria</taxon>
        <taxon>Pseudomonadati</taxon>
        <taxon>Pseudomonadota</taxon>
        <taxon>Gammaproteobacteria</taxon>
        <taxon>Chromatiales</taxon>
        <taxon>Ectothiorhodospiraceae</taxon>
        <taxon>Alkalilimnicola</taxon>
    </lineage>
</organism>
<name>A0A3E0WJ76_9GAMM</name>
<dbReference type="GO" id="GO:0085020">
    <property type="term" value="P:protein K6-linked ubiquitination"/>
    <property type="evidence" value="ECO:0007669"/>
    <property type="project" value="TreeGrafter"/>
</dbReference>
<dbReference type="Gene3D" id="1.25.40.20">
    <property type="entry name" value="Ankyrin repeat-containing domain"/>
    <property type="match status" value="1"/>
</dbReference>
<evidence type="ECO:0000313" key="6">
    <source>
        <dbReference type="Proteomes" id="UP000256763"/>
    </source>
</evidence>
<dbReference type="EMBL" id="NFZW01000032">
    <property type="protein sequence ID" value="RFA32273.1"/>
    <property type="molecule type" value="Genomic_DNA"/>
</dbReference>
<evidence type="ECO:0000313" key="5">
    <source>
        <dbReference type="EMBL" id="RFA32273.1"/>
    </source>
</evidence>
<dbReference type="PROSITE" id="PS50297">
    <property type="entry name" value="ANK_REP_REGION"/>
    <property type="match status" value="1"/>
</dbReference>
<dbReference type="AlphaFoldDB" id="A0A3E0WJ76"/>
<keyword evidence="4" id="KW-0732">Signal</keyword>
<proteinExistence type="predicted"/>
<keyword evidence="2 3" id="KW-0040">ANK repeat</keyword>
<accession>A0A3E0WJ76</accession>
<comment type="caution">
    <text evidence="5">The sequence shown here is derived from an EMBL/GenBank/DDBJ whole genome shotgun (WGS) entry which is preliminary data.</text>
</comment>
<dbReference type="SUPFAM" id="SSF48403">
    <property type="entry name" value="Ankyrin repeat"/>
    <property type="match status" value="1"/>
</dbReference>
<dbReference type="Pfam" id="PF12796">
    <property type="entry name" value="Ank_2"/>
    <property type="match status" value="1"/>
</dbReference>
<evidence type="ECO:0000256" key="2">
    <source>
        <dbReference type="ARBA" id="ARBA00023043"/>
    </source>
</evidence>
<feature type="signal peptide" evidence="4">
    <location>
        <begin position="1"/>
        <end position="21"/>
    </location>
</feature>
<keyword evidence="6" id="KW-1185">Reference proteome</keyword>
<dbReference type="InterPro" id="IPR036770">
    <property type="entry name" value="Ankyrin_rpt-contain_sf"/>
</dbReference>
<feature type="repeat" description="ANK" evidence="3">
    <location>
        <begin position="64"/>
        <end position="96"/>
    </location>
</feature>
<evidence type="ECO:0000256" key="3">
    <source>
        <dbReference type="PROSITE-ProRule" id="PRU00023"/>
    </source>
</evidence>
<dbReference type="PROSITE" id="PS50088">
    <property type="entry name" value="ANK_REPEAT"/>
    <property type="match status" value="1"/>
</dbReference>
<dbReference type="GO" id="GO:0004842">
    <property type="term" value="F:ubiquitin-protein transferase activity"/>
    <property type="evidence" value="ECO:0007669"/>
    <property type="project" value="TreeGrafter"/>
</dbReference>
<protein>
    <submittedName>
        <fullName evidence="5">Uncharacterized protein</fullName>
    </submittedName>
</protein>
<dbReference type="Proteomes" id="UP000256763">
    <property type="component" value="Unassembled WGS sequence"/>
</dbReference>
<dbReference type="PANTHER" id="PTHR24171:SF8">
    <property type="entry name" value="BRCA1-ASSOCIATED RING DOMAIN PROTEIN 1"/>
    <property type="match status" value="1"/>
</dbReference>
<evidence type="ECO:0000256" key="1">
    <source>
        <dbReference type="ARBA" id="ARBA00022737"/>
    </source>
</evidence>
<feature type="chain" id="PRO_5017540909" evidence="4">
    <location>
        <begin position="22"/>
        <end position="200"/>
    </location>
</feature>
<dbReference type="InterPro" id="IPR002110">
    <property type="entry name" value="Ankyrin_rpt"/>
</dbReference>
<dbReference type="SMART" id="SM00248">
    <property type="entry name" value="ANK"/>
    <property type="match status" value="3"/>
</dbReference>
<dbReference type="PROSITE" id="PS51257">
    <property type="entry name" value="PROKAR_LIPOPROTEIN"/>
    <property type="match status" value="1"/>
</dbReference>
<evidence type="ECO:0000256" key="4">
    <source>
        <dbReference type="SAM" id="SignalP"/>
    </source>
</evidence>
<reference evidence="6" key="1">
    <citation type="submission" date="2017-05" db="EMBL/GenBank/DDBJ databases">
        <authorList>
            <person name="Sharma S."/>
            <person name="Sidhu C."/>
            <person name="Pinnaka A.K."/>
        </authorList>
    </citation>
    <scope>NUCLEOTIDE SEQUENCE [LARGE SCALE GENOMIC DNA]</scope>
    <source>
        <strain evidence="6">AK93</strain>
    </source>
</reference>
<sequence length="200" mass="22008">MRAARLFGFALVGAAWLSLMACTTPAYQRDPVTAAWFHAVAMGDIEYMKAALADGLAPDVRRADGWTALEVAIRQRDAYTVRFLLHNGADPKQLNHLGEPMLISAVYTGDYLSARLLLEQGGYDDGTNIYGMNAVELALARGNDFILAELVAEPAGREALENALAQNPQPWLQSIDELPVRFPGEPQRLWDVYGRSSSER</sequence>
<keyword evidence="1" id="KW-0677">Repeat</keyword>
<dbReference type="PANTHER" id="PTHR24171">
    <property type="entry name" value="ANKYRIN REPEAT DOMAIN-CONTAINING PROTEIN 39-RELATED"/>
    <property type="match status" value="1"/>
</dbReference>
<gene>
    <name evidence="5" type="ORF">CAL65_20110</name>
</gene>